<evidence type="ECO:0000256" key="1">
    <source>
        <dbReference type="ARBA" id="ARBA00023054"/>
    </source>
</evidence>
<feature type="compositionally biased region" description="Pro residues" evidence="3">
    <location>
        <begin position="63"/>
        <end position="80"/>
    </location>
</feature>
<dbReference type="Gene3D" id="3.10.20.90">
    <property type="entry name" value="Phosphatidylinositol 3-kinase Catalytic Subunit, Chain A, domain 1"/>
    <property type="match status" value="1"/>
</dbReference>
<dbReference type="Gene3D" id="1.10.8.10">
    <property type="entry name" value="DNA helicase RuvA subunit, C-terminal domain"/>
    <property type="match status" value="1"/>
</dbReference>
<comment type="caution">
    <text evidence="5">The sequence shown here is derived from an EMBL/GenBank/DDBJ whole genome shotgun (WGS) entry which is preliminary data.</text>
</comment>
<dbReference type="SUPFAM" id="SSF54236">
    <property type="entry name" value="Ubiquitin-like"/>
    <property type="match status" value="1"/>
</dbReference>
<dbReference type="CDD" id="cd14273">
    <property type="entry name" value="UBA_TAP-C_like"/>
    <property type="match status" value="1"/>
</dbReference>
<dbReference type="InterPro" id="IPR036249">
    <property type="entry name" value="Thioredoxin-like_sf"/>
</dbReference>
<dbReference type="PROSITE" id="PS50033">
    <property type="entry name" value="UBX"/>
    <property type="match status" value="1"/>
</dbReference>
<dbReference type="GO" id="GO:0036503">
    <property type="term" value="P:ERAD pathway"/>
    <property type="evidence" value="ECO:0007669"/>
    <property type="project" value="TreeGrafter"/>
</dbReference>
<gene>
    <name evidence="5" type="ORF">DASC09_004130</name>
</gene>
<dbReference type="SUPFAM" id="SSF52833">
    <property type="entry name" value="Thioredoxin-like"/>
    <property type="match status" value="1"/>
</dbReference>
<reference evidence="5 6" key="1">
    <citation type="journal article" date="2023" name="Elife">
        <title>Identification of key yeast species and microbe-microbe interactions impacting larval growth of Drosophila in the wild.</title>
        <authorList>
            <person name="Mure A."/>
            <person name="Sugiura Y."/>
            <person name="Maeda R."/>
            <person name="Honda K."/>
            <person name="Sakurai N."/>
            <person name="Takahashi Y."/>
            <person name="Watada M."/>
            <person name="Katoh T."/>
            <person name="Gotoh A."/>
            <person name="Gotoh Y."/>
            <person name="Taniguchi I."/>
            <person name="Nakamura K."/>
            <person name="Hayashi T."/>
            <person name="Katayama T."/>
            <person name="Uemura T."/>
            <person name="Hattori Y."/>
        </authorList>
    </citation>
    <scope>NUCLEOTIDE SEQUENCE [LARGE SCALE GENOMIC DNA]</scope>
    <source>
        <strain evidence="5 6">SC-9</strain>
    </source>
</reference>
<feature type="domain" description="UBX" evidence="4">
    <location>
        <begin position="483"/>
        <end position="598"/>
    </location>
</feature>
<dbReference type="PANTHER" id="PTHR23322">
    <property type="entry name" value="FAS-ASSOCIATED PROTEIN"/>
    <property type="match status" value="1"/>
</dbReference>
<evidence type="ECO:0000256" key="3">
    <source>
        <dbReference type="SAM" id="MobiDB-lite"/>
    </source>
</evidence>
<dbReference type="EMBL" id="BTFZ01000001">
    <property type="protein sequence ID" value="GMM33088.1"/>
    <property type="molecule type" value="Genomic_DNA"/>
</dbReference>
<dbReference type="Gene3D" id="3.40.30.10">
    <property type="entry name" value="Glutaredoxin"/>
    <property type="match status" value="1"/>
</dbReference>
<feature type="coiled-coil region" evidence="2">
    <location>
        <begin position="384"/>
        <end position="439"/>
    </location>
</feature>
<dbReference type="InterPro" id="IPR050730">
    <property type="entry name" value="UBX_domain-protein"/>
</dbReference>
<dbReference type="Proteomes" id="UP001360560">
    <property type="component" value="Unassembled WGS sequence"/>
</dbReference>
<feature type="region of interest" description="Disordered" evidence="3">
    <location>
        <begin position="59"/>
        <end position="93"/>
    </location>
</feature>
<dbReference type="GO" id="GO:0043130">
    <property type="term" value="F:ubiquitin binding"/>
    <property type="evidence" value="ECO:0007669"/>
    <property type="project" value="TreeGrafter"/>
</dbReference>
<accession>A0AAV5QFW5</accession>
<evidence type="ECO:0000313" key="5">
    <source>
        <dbReference type="EMBL" id="GMM33088.1"/>
    </source>
</evidence>
<dbReference type="InterPro" id="IPR029071">
    <property type="entry name" value="Ubiquitin-like_domsf"/>
</dbReference>
<proteinExistence type="predicted"/>
<evidence type="ECO:0000259" key="4">
    <source>
        <dbReference type="PROSITE" id="PS50033"/>
    </source>
</evidence>
<evidence type="ECO:0000256" key="2">
    <source>
        <dbReference type="SAM" id="Coils"/>
    </source>
</evidence>
<name>A0AAV5QFW5_9ASCO</name>
<dbReference type="InterPro" id="IPR006577">
    <property type="entry name" value="UAS"/>
</dbReference>
<protein>
    <submittedName>
        <fullName evidence="5">Ubx2 protein</fullName>
    </submittedName>
</protein>
<sequence>MSSELTPHQTQKLQDFKEITQYNDDDHQKMLTLLENCQWNIEAAIQRFFDNNFDFPHLEPSTEPLPLPTPPPPPPLPPPHSSTNNNNNNASTTNFDSFNLTQFDLMPKFPKANNLSGNWKLTPGIKLSRKDDSLWSDTSSPLLFILLVIPKTLLFVILKLAELLKFLIPGLFNLWKPNLNQFPASPTYLPQPPNTKEEAAAAAGGDTSSQLTIYKDFNFKSYFQQVIKDASDLPIFDGEFNAAYDVCKQELKFLIIILINTENKATSEIFLKSVVNSSEFASFINNKYADRSDNFIIWGGDVNHLEGWLVGRQYRARNVPYIAMVSNVSTYGETFPTMSLMKYSQNFEVSNNDAATASENLGKLKAKSKKIIKLFQRTANNYVIQLINQKIERDSQNYERLLKQQQDEAYLKSLHQDKLKKQQRDAEQLKINNKKQEVLDEIIENDKHLQFLKQQFVKWQTVLVNNDRTSDPIDLFTNQPMTDKKQYTTIQFKLPNGQRFVKKFNRDQPMKDIYLFVQLKLVLLSLLETEKFDTEGEVFEYLKTSKIAGSITSDDMYYETVIFRFELNSSFPRFKVAMKEHQPIHGNKDLVPNCNILVEFDLDYQEQLDFLVENFVVDDSKKPICEMTIEDIADEMIEESSDEE</sequence>
<feature type="compositionally biased region" description="Low complexity" evidence="3">
    <location>
        <begin position="81"/>
        <end position="93"/>
    </location>
</feature>
<dbReference type="GeneID" id="90071067"/>
<dbReference type="Pfam" id="PF14555">
    <property type="entry name" value="UBA_4"/>
    <property type="match status" value="1"/>
</dbReference>
<dbReference type="PANTHER" id="PTHR23322:SF1">
    <property type="entry name" value="FAS-ASSOCIATED FACTOR 2"/>
    <property type="match status" value="1"/>
</dbReference>
<dbReference type="SMART" id="SM00594">
    <property type="entry name" value="UAS"/>
    <property type="match status" value="1"/>
</dbReference>
<organism evidence="5 6">
    <name type="scientific">Saccharomycopsis crataegensis</name>
    <dbReference type="NCBI Taxonomy" id="43959"/>
    <lineage>
        <taxon>Eukaryota</taxon>
        <taxon>Fungi</taxon>
        <taxon>Dikarya</taxon>
        <taxon>Ascomycota</taxon>
        <taxon>Saccharomycotina</taxon>
        <taxon>Saccharomycetes</taxon>
        <taxon>Saccharomycopsidaceae</taxon>
        <taxon>Saccharomycopsis</taxon>
    </lineage>
</organism>
<keyword evidence="1 2" id="KW-0175">Coiled coil</keyword>
<evidence type="ECO:0000313" key="6">
    <source>
        <dbReference type="Proteomes" id="UP001360560"/>
    </source>
</evidence>
<dbReference type="SMART" id="SM00166">
    <property type="entry name" value="UBX"/>
    <property type="match status" value="1"/>
</dbReference>
<dbReference type="InterPro" id="IPR001012">
    <property type="entry name" value="UBX_dom"/>
</dbReference>
<keyword evidence="6" id="KW-1185">Reference proteome</keyword>
<dbReference type="RefSeq" id="XP_064850088.1">
    <property type="nucleotide sequence ID" value="XM_064994016.1"/>
</dbReference>
<dbReference type="Pfam" id="PF00789">
    <property type="entry name" value="UBX"/>
    <property type="match status" value="1"/>
</dbReference>
<dbReference type="GO" id="GO:0005783">
    <property type="term" value="C:endoplasmic reticulum"/>
    <property type="evidence" value="ECO:0007669"/>
    <property type="project" value="TreeGrafter"/>
</dbReference>
<dbReference type="AlphaFoldDB" id="A0AAV5QFW5"/>